<dbReference type="GO" id="GO:0009251">
    <property type="term" value="P:glucan catabolic process"/>
    <property type="evidence" value="ECO:0007669"/>
    <property type="project" value="TreeGrafter"/>
</dbReference>
<evidence type="ECO:0000256" key="3">
    <source>
        <dbReference type="RuleBase" id="RU361153"/>
    </source>
</evidence>
<evidence type="ECO:0000256" key="2">
    <source>
        <dbReference type="ARBA" id="ARBA00023295"/>
    </source>
</evidence>
<dbReference type="RefSeq" id="WP_206502723.1">
    <property type="nucleotide sequence ID" value="NZ_CP031423.1"/>
</dbReference>
<dbReference type="Proteomes" id="UP000276888">
    <property type="component" value="Chromosome"/>
</dbReference>
<evidence type="ECO:0000259" key="4">
    <source>
        <dbReference type="Pfam" id="PF00150"/>
    </source>
</evidence>
<dbReference type="GO" id="GO:0008810">
    <property type="term" value="F:cellulase activity"/>
    <property type="evidence" value="ECO:0007669"/>
    <property type="project" value="UniProtKB-EC"/>
</dbReference>
<evidence type="ECO:0000256" key="1">
    <source>
        <dbReference type="ARBA" id="ARBA00022801"/>
    </source>
</evidence>
<proteinExistence type="inferred from homology"/>
<evidence type="ECO:0000313" key="6">
    <source>
        <dbReference type="Proteomes" id="UP000276888"/>
    </source>
</evidence>
<dbReference type="SUPFAM" id="SSF51445">
    <property type="entry name" value="(Trans)glycosidases"/>
    <property type="match status" value="1"/>
</dbReference>
<keyword evidence="2 3" id="KW-0326">Glycosidase</keyword>
<sequence length="341" mass="37002">MLSILSCLTGCVPEKTPLERYLAGKDYLRGVNLYTLVLQRDAAPGATVGDSQASYDYLADRGVSVVRLGVPWQQLQPIAAGQSATDALSKPVSADYLDLLESQVDMADKAGIRIILDLHNGCTYPWGPGAYVPGSVVCGDGISPTDVKKVWLALSDRFREDDRVAAYNLFNEPRARIGVDLYFDYVQVVIDALRSSGDHHAIWIDSMPGGAPGGFPRIAEDGSPLHDPIDALVYSQHFYRQNGESRARLLERVTDFGLWCQRNGVHCSIGEMGWKASAPRGTADVFTAVYELANSFEMDVLYFNASSVPKSGDMAAYFAATGSSSIDSSGPQANVIEQFLD</sequence>
<dbReference type="Gene3D" id="3.20.20.80">
    <property type="entry name" value="Glycosidases"/>
    <property type="match status" value="1"/>
</dbReference>
<reference evidence="5 6" key="1">
    <citation type="submission" date="2018-08" db="EMBL/GenBank/DDBJ databases">
        <title>Microbacterium lemovicicum sp. nov., a bacterium isolated from a natural uranium-rich soil.</title>
        <authorList>
            <person name="ORTET P."/>
        </authorList>
    </citation>
    <scope>NUCLEOTIDE SEQUENCE [LARGE SCALE GENOMIC DNA]</scope>
    <source>
        <strain evidence="5 6">Viu22</strain>
    </source>
</reference>
<comment type="similarity">
    <text evidence="3">Belongs to the glycosyl hydrolase 5 (cellulase A) family.</text>
</comment>
<dbReference type="PANTHER" id="PTHR34142">
    <property type="entry name" value="ENDO-BETA-1,4-GLUCANASE A"/>
    <property type="match status" value="1"/>
</dbReference>
<keyword evidence="1 3" id="KW-0378">Hydrolase</keyword>
<dbReference type="KEGG" id="mlv:CVS47_00501"/>
<feature type="domain" description="Glycoside hydrolase family 5" evidence="4">
    <location>
        <begin position="50"/>
        <end position="304"/>
    </location>
</feature>
<dbReference type="AlphaFoldDB" id="A0A3Q9IWH4"/>
<protein>
    <submittedName>
        <fullName evidence="5">Endoglucanase</fullName>
        <ecNumber evidence="5">3.2.1.4</ecNumber>
    </submittedName>
</protein>
<dbReference type="EMBL" id="CP031423">
    <property type="protein sequence ID" value="AZS35903.1"/>
    <property type="molecule type" value="Genomic_DNA"/>
</dbReference>
<dbReference type="InterPro" id="IPR017853">
    <property type="entry name" value="GH"/>
</dbReference>
<organism evidence="5 6">
    <name type="scientific">Microbacterium lemovicicum</name>
    <dbReference type="NCBI Taxonomy" id="1072463"/>
    <lineage>
        <taxon>Bacteria</taxon>
        <taxon>Bacillati</taxon>
        <taxon>Actinomycetota</taxon>
        <taxon>Actinomycetes</taxon>
        <taxon>Micrococcales</taxon>
        <taxon>Microbacteriaceae</taxon>
        <taxon>Microbacterium</taxon>
    </lineage>
</organism>
<accession>A0A3Q9IWH4</accession>
<keyword evidence="6" id="KW-1185">Reference proteome</keyword>
<name>A0A3Q9IWH4_9MICO</name>
<dbReference type="Pfam" id="PF00150">
    <property type="entry name" value="Cellulase"/>
    <property type="match status" value="1"/>
</dbReference>
<dbReference type="EC" id="3.2.1.4" evidence="5"/>
<dbReference type="PANTHER" id="PTHR34142:SF1">
    <property type="entry name" value="GLYCOSIDE HYDROLASE FAMILY 5 DOMAIN-CONTAINING PROTEIN"/>
    <property type="match status" value="1"/>
</dbReference>
<evidence type="ECO:0000313" key="5">
    <source>
        <dbReference type="EMBL" id="AZS35903.1"/>
    </source>
</evidence>
<gene>
    <name evidence="5" type="primary">egl</name>
    <name evidence="5" type="ORF">CVS47_00501</name>
</gene>
<dbReference type="InterPro" id="IPR001547">
    <property type="entry name" value="Glyco_hydro_5"/>
</dbReference>